<comment type="caution">
    <text evidence="1">The sequence shown here is derived from an EMBL/GenBank/DDBJ whole genome shotgun (WGS) entry which is preliminary data.</text>
</comment>
<dbReference type="EMBL" id="QRPV01000011">
    <property type="protein sequence ID" value="RHM42669.1"/>
    <property type="molecule type" value="Genomic_DNA"/>
</dbReference>
<proteinExistence type="predicted"/>
<evidence type="ECO:0000313" key="2">
    <source>
        <dbReference type="Proteomes" id="UP000286038"/>
    </source>
</evidence>
<dbReference type="RefSeq" id="WP_118450068.1">
    <property type="nucleotide sequence ID" value="NZ_CABJDM010000011.1"/>
</dbReference>
<dbReference type="AlphaFoldDB" id="A0A415QHE2"/>
<reference evidence="1 2" key="1">
    <citation type="submission" date="2018-08" db="EMBL/GenBank/DDBJ databases">
        <title>A genome reference for cultivated species of the human gut microbiota.</title>
        <authorList>
            <person name="Zou Y."/>
            <person name="Xue W."/>
            <person name="Luo G."/>
        </authorList>
    </citation>
    <scope>NUCLEOTIDE SEQUENCE [LARGE SCALE GENOMIC DNA]</scope>
    <source>
        <strain evidence="1 2">AF34-33</strain>
    </source>
</reference>
<accession>A0A415QHE2</accession>
<organism evidence="1 2">
    <name type="scientific">Butyricimonas virosa</name>
    <dbReference type="NCBI Taxonomy" id="544645"/>
    <lineage>
        <taxon>Bacteria</taxon>
        <taxon>Pseudomonadati</taxon>
        <taxon>Bacteroidota</taxon>
        <taxon>Bacteroidia</taxon>
        <taxon>Bacteroidales</taxon>
        <taxon>Odoribacteraceae</taxon>
        <taxon>Butyricimonas</taxon>
    </lineage>
</organism>
<evidence type="ECO:0008006" key="3">
    <source>
        <dbReference type="Google" id="ProtNLM"/>
    </source>
</evidence>
<sequence>MRTEYFTIERDETLVEAFKNKGIQEIESNVILDKTITGIGATYWELHLAKRPSIIIEPNVPVIIGKAEKVDNSLAVYASCNKTRVKKFLNNKSITNKKLLTTPEGFEKIRLAARELGIDIYKEFFCLFDECEKITQDVDYRPRISQPINDFFKFERKAMVSATPLEMRHPELEYQNFKIWKVTPNFDYKKDMTLIVTRSFNRTMTGQLRELINNSQCLCVFFNSTTGINKVITYLLNNNLIKEEDYKVFCSNESVKKLRECNFKNSHENLDLPLAKINFFTCRFFSAVDIYTTKKPDILILSDCSIPHSIVDPYTEVIQAQGRFRNKYEDGNTYNSLTVISNINEEMEVMTEEEITAMTRQFEITHQNLNQRLEEATTKADRTAILEDLEKIKYTELLDKEGKINYFSVDNLYNEERVKGYYTSARNLHEAYEGTEHFNVNFIDDTKGVGEDDKLVTGKPSKKQLWKKVVSHLDRLQQLVLQNPEHDITPDIEILKEIDDTGYIIDAYNTIGKAAIEQADYKKGEIDKMMKAFHEQMANERRFSPHVVHDIFKVFKQEMNNGDYIPTKTIRERLGVIFMAHGIPFKEYGVKARLEKAYFTLTDKTIEDYYPEFKVSNANGGAYKLVAMKPELVEKIAKGIRE</sequence>
<protein>
    <recommendedName>
        <fullName evidence="3">Helicase ATP-binding domain-containing protein</fullName>
    </recommendedName>
</protein>
<gene>
    <name evidence="1" type="ORF">DWZ68_10355</name>
</gene>
<dbReference type="Proteomes" id="UP000286038">
    <property type="component" value="Unassembled WGS sequence"/>
</dbReference>
<name>A0A415QHE2_9BACT</name>
<evidence type="ECO:0000313" key="1">
    <source>
        <dbReference type="EMBL" id="RHM42669.1"/>
    </source>
</evidence>